<dbReference type="InterPro" id="IPR000719">
    <property type="entry name" value="Prot_kinase_dom"/>
</dbReference>
<dbReference type="PROSITE" id="PS00108">
    <property type="entry name" value="PROTEIN_KINASE_ST"/>
    <property type="match status" value="1"/>
</dbReference>
<name>A0A8J3IAH6_9CHLR</name>
<dbReference type="PROSITE" id="PS50011">
    <property type="entry name" value="PROTEIN_KINASE_DOM"/>
    <property type="match status" value="1"/>
</dbReference>
<dbReference type="PANTHER" id="PTHR24348">
    <property type="entry name" value="SERINE/THREONINE-PROTEIN KINASE UNC-51-RELATED"/>
    <property type="match status" value="1"/>
</dbReference>
<dbReference type="GO" id="GO:0005524">
    <property type="term" value="F:ATP binding"/>
    <property type="evidence" value="ECO:0007669"/>
    <property type="project" value="InterPro"/>
</dbReference>
<feature type="domain" description="Protein kinase" evidence="1">
    <location>
        <begin position="14"/>
        <end position="249"/>
    </location>
</feature>
<dbReference type="InterPro" id="IPR045269">
    <property type="entry name" value="Atg1-like"/>
</dbReference>
<dbReference type="Gene3D" id="1.10.510.10">
    <property type="entry name" value="Transferase(Phosphotransferase) domain 1"/>
    <property type="match status" value="1"/>
</dbReference>
<evidence type="ECO:0000313" key="3">
    <source>
        <dbReference type="Proteomes" id="UP000612362"/>
    </source>
</evidence>
<dbReference type="GO" id="GO:0005737">
    <property type="term" value="C:cytoplasm"/>
    <property type="evidence" value="ECO:0007669"/>
    <property type="project" value="TreeGrafter"/>
</dbReference>
<dbReference type="SMART" id="SM00220">
    <property type="entry name" value="S_TKc"/>
    <property type="match status" value="1"/>
</dbReference>
<dbReference type="RefSeq" id="WP_220199344.1">
    <property type="nucleotide sequence ID" value="NZ_BNJF01000008.1"/>
</dbReference>
<dbReference type="AlphaFoldDB" id="A0A8J3IAH6"/>
<dbReference type="EMBL" id="BNJF01000008">
    <property type="protein sequence ID" value="GHO50288.1"/>
    <property type="molecule type" value="Genomic_DNA"/>
</dbReference>
<accession>A0A8J3IAH6</accession>
<dbReference type="GO" id="GO:0004674">
    <property type="term" value="F:protein serine/threonine kinase activity"/>
    <property type="evidence" value="ECO:0007669"/>
    <property type="project" value="InterPro"/>
</dbReference>
<dbReference type="Proteomes" id="UP000612362">
    <property type="component" value="Unassembled WGS sequence"/>
</dbReference>
<sequence length="249" mass="27835">MGTDPLLGTVIHNYRITAAINRGAFGSVYQAEHLHLKHRLVAIKFLHRHLFSEKERALFAQEAQILSELKHPHILALLDFGFSEGQSYMIADYAPGGSLRDLLQRQSPLPMTEALTIMEQLGQALHHAHSLNIIHRDLKPENILFDAQGEVLLADFGIAAILSASVKQSTTIVGTPFYMAPEQFRGMVSKEGDQYALGCIAYELLTGRRPFEAADFFAMGAQHLYEQPIPLLNGMLRSHRLWKPPCSKP</sequence>
<organism evidence="2 3">
    <name type="scientific">Ktedonospora formicarum</name>
    <dbReference type="NCBI Taxonomy" id="2778364"/>
    <lineage>
        <taxon>Bacteria</taxon>
        <taxon>Bacillati</taxon>
        <taxon>Chloroflexota</taxon>
        <taxon>Ktedonobacteria</taxon>
        <taxon>Ktedonobacterales</taxon>
        <taxon>Ktedonobacteraceae</taxon>
        <taxon>Ktedonospora</taxon>
    </lineage>
</organism>
<protein>
    <recommendedName>
        <fullName evidence="1">Protein kinase domain-containing protein</fullName>
    </recommendedName>
</protein>
<gene>
    <name evidence="2" type="ORF">KSX_84510</name>
</gene>
<dbReference type="SUPFAM" id="SSF56112">
    <property type="entry name" value="Protein kinase-like (PK-like)"/>
    <property type="match status" value="1"/>
</dbReference>
<keyword evidence="3" id="KW-1185">Reference proteome</keyword>
<dbReference type="Pfam" id="PF00069">
    <property type="entry name" value="Pkinase"/>
    <property type="match status" value="1"/>
</dbReference>
<proteinExistence type="predicted"/>
<dbReference type="CDD" id="cd14014">
    <property type="entry name" value="STKc_PknB_like"/>
    <property type="match status" value="1"/>
</dbReference>
<evidence type="ECO:0000259" key="1">
    <source>
        <dbReference type="PROSITE" id="PS50011"/>
    </source>
</evidence>
<dbReference type="InterPro" id="IPR011009">
    <property type="entry name" value="Kinase-like_dom_sf"/>
</dbReference>
<reference evidence="2" key="1">
    <citation type="submission" date="2020-10" db="EMBL/GenBank/DDBJ databases">
        <title>Taxonomic study of unclassified bacteria belonging to the class Ktedonobacteria.</title>
        <authorList>
            <person name="Yabe S."/>
            <person name="Wang C.M."/>
            <person name="Zheng Y."/>
            <person name="Sakai Y."/>
            <person name="Cavaletti L."/>
            <person name="Monciardini P."/>
            <person name="Donadio S."/>
        </authorList>
    </citation>
    <scope>NUCLEOTIDE SEQUENCE</scope>
    <source>
        <strain evidence="2">SOSP1-1</strain>
    </source>
</reference>
<comment type="caution">
    <text evidence="2">The sequence shown here is derived from an EMBL/GenBank/DDBJ whole genome shotgun (WGS) entry which is preliminary data.</text>
</comment>
<dbReference type="PANTHER" id="PTHR24348:SF68">
    <property type="entry name" value="SERINE_THREONINE-PROTEIN KINASE ATG1C"/>
    <property type="match status" value="1"/>
</dbReference>
<evidence type="ECO:0000313" key="2">
    <source>
        <dbReference type="EMBL" id="GHO50288.1"/>
    </source>
</evidence>
<dbReference type="InterPro" id="IPR008271">
    <property type="entry name" value="Ser/Thr_kinase_AS"/>
</dbReference>